<name>A0A5C7AFP0_9BACT</name>
<gene>
    <name evidence="3" type="ORF">ESV85_15485</name>
</gene>
<dbReference type="SUPFAM" id="SSF51735">
    <property type="entry name" value="NAD(P)-binding Rossmann-fold domains"/>
    <property type="match status" value="1"/>
</dbReference>
<dbReference type="InterPro" id="IPR036291">
    <property type="entry name" value="NAD(P)-bd_dom_sf"/>
</dbReference>
<evidence type="ECO:0000259" key="2">
    <source>
        <dbReference type="Pfam" id="PF19051"/>
    </source>
</evidence>
<dbReference type="Proteomes" id="UP000321935">
    <property type="component" value="Unassembled WGS sequence"/>
</dbReference>
<dbReference type="EMBL" id="VORW01000012">
    <property type="protein sequence ID" value="TXE07596.1"/>
    <property type="molecule type" value="Genomic_DNA"/>
</dbReference>
<organism evidence="3 4">
    <name type="scientific">Algoriphagus aquimarinus</name>
    <dbReference type="NCBI Taxonomy" id="237018"/>
    <lineage>
        <taxon>Bacteria</taxon>
        <taxon>Pseudomonadati</taxon>
        <taxon>Bacteroidota</taxon>
        <taxon>Cytophagia</taxon>
        <taxon>Cytophagales</taxon>
        <taxon>Cyclobacteriaceae</taxon>
        <taxon>Algoriphagus</taxon>
    </lineage>
</organism>
<feature type="domain" description="Gfo/Idh/MocA-like oxidoreductase bacterial type C-terminal" evidence="2">
    <location>
        <begin position="209"/>
        <end position="269"/>
    </location>
</feature>
<evidence type="ECO:0000313" key="3">
    <source>
        <dbReference type="EMBL" id="TXE07596.1"/>
    </source>
</evidence>
<dbReference type="PANTHER" id="PTHR43818:SF5">
    <property type="entry name" value="OXIDOREDUCTASE FAMILY PROTEIN"/>
    <property type="match status" value="1"/>
</dbReference>
<dbReference type="Gene3D" id="3.30.360.10">
    <property type="entry name" value="Dihydrodipicolinate Reductase, domain 2"/>
    <property type="match status" value="1"/>
</dbReference>
<dbReference type="RefSeq" id="WP_146919122.1">
    <property type="nucleotide sequence ID" value="NZ_VORW01000012.1"/>
</dbReference>
<dbReference type="PANTHER" id="PTHR43818">
    <property type="entry name" value="BCDNA.GH03377"/>
    <property type="match status" value="1"/>
</dbReference>
<dbReference type="InterPro" id="IPR043906">
    <property type="entry name" value="Gfo/Idh/MocA_OxRdtase_bact_C"/>
</dbReference>
<dbReference type="InterPro" id="IPR050463">
    <property type="entry name" value="Gfo/Idh/MocA_oxidrdct_glycsds"/>
</dbReference>
<dbReference type="Gene3D" id="3.40.50.720">
    <property type="entry name" value="NAD(P)-binding Rossmann-like Domain"/>
    <property type="match status" value="1"/>
</dbReference>
<dbReference type="PROSITE" id="PS51318">
    <property type="entry name" value="TAT"/>
    <property type="match status" value="1"/>
</dbReference>
<dbReference type="GO" id="GO:0000166">
    <property type="term" value="F:nucleotide binding"/>
    <property type="evidence" value="ECO:0007669"/>
    <property type="project" value="InterPro"/>
</dbReference>
<sequence>MKKEVNRRNFIKTVATGSLGLGVMSSAHSFNILSQYPVQDKVRVAIMGVNGRGSQHVQAFAKVPNAEISYLCDVDSRAVTNGLALAEKSGVTNKPQGISDFRRALDDKNVDAISIALPDHWHTPMALMALKAGKHVYVEKPGSHNPAEGELLSKATSEYGKIVQMGNQRRSWPRVQEAIAELHGGVIGNAYYARAWYTNSRQSIGFGKEVAVPEWLDFELWQGPAPRAAFKDNLIHYNWHWFWNWGTGEIVNNGVHFLDLARWGLNVDYAKKAYSSGGRYHFKDDWQTPDTQIASFDFEDSKSILWEGRSCNRRGINDMGSGVSFHGENGTLELLDNSYKIYDNANKLIKSAEPTSNTVVDQRGAGFDMDIAHFTNFTNAITKGEKQISPYQEIVKSVMLCHLGNISYRTGRSLEIDQSSGRILNDKEAMKLWGREYEKGWEPKL</sequence>
<evidence type="ECO:0000259" key="1">
    <source>
        <dbReference type="Pfam" id="PF01408"/>
    </source>
</evidence>
<dbReference type="Pfam" id="PF19051">
    <property type="entry name" value="GFO_IDH_MocA_C2"/>
    <property type="match status" value="1"/>
</dbReference>
<dbReference type="SUPFAM" id="SSF55347">
    <property type="entry name" value="Glyceraldehyde-3-phosphate dehydrogenase-like, C-terminal domain"/>
    <property type="match status" value="1"/>
</dbReference>
<reference evidence="3 4" key="1">
    <citation type="submission" date="2019-08" db="EMBL/GenBank/DDBJ databases">
        <title>Genomes sequence of Algoriphagus aquimarinus ACAM450.</title>
        <authorList>
            <person name="Bowman J.P."/>
        </authorList>
    </citation>
    <scope>NUCLEOTIDE SEQUENCE [LARGE SCALE GENOMIC DNA]</scope>
    <source>
        <strain evidence="3 4">ACAM 450</strain>
    </source>
</reference>
<dbReference type="InterPro" id="IPR006311">
    <property type="entry name" value="TAT_signal"/>
</dbReference>
<accession>A0A5C7AFP0</accession>
<dbReference type="Pfam" id="PF01408">
    <property type="entry name" value="GFO_IDH_MocA"/>
    <property type="match status" value="1"/>
</dbReference>
<comment type="caution">
    <text evidence="3">The sequence shown here is derived from an EMBL/GenBank/DDBJ whole genome shotgun (WGS) entry which is preliminary data.</text>
</comment>
<proteinExistence type="predicted"/>
<dbReference type="AlphaFoldDB" id="A0A5C7AFP0"/>
<protein>
    <submittedName>
        <fullName evidence="3">Gfo/Idh/MocA family oxidoreductase</fullName>
    </submittedName>
</protein>
<dbReference type="InterPro" id="IPR000683">
    <property type="entry name" value="Gfo/Idh/MocA-like_OxRdtase_N"/>
</dbReference>
<evidence type="ECO:0000313" key="4">
    <source>
        <dbReference type="Proteomes" id="UP000321935"/>
    </source>
</evidence>
<dbReference type="OrthoDB" id="9763611at2"/>
<feature type="domain" description="Gfo/Idh/MocA-like oxidoreductase N-terminal" evidence="1">
    <location>
        <begin position="42"/>
        <end position="166"/>
    </location>
</feature>